<proteinExistence type="predicted"/>
<feature type="domain" description="Glycoside hydrolase family 38 N-terminal" evidence="1">
    <location>
        <begin position="16"/>
        <end position="321"/>
    </location>
</feature>
<dbReference type="Gene3D" id="3.20.110.10">
    <property type="entry name" value="Glycoside hydrolase 38, N terminal domain"/>
    <property type="match status" value="1"/>
</dbReference>
<keyword evidence="2" id="KW-0378">Hydrolase</keyword>
<dbReference type="SUPFAM" id="SSF88713">
    <property type="entry name" value="Glycoside hydrolase/deacetylase"/>
    <property type="match status" value="1"/>
</dbReference>
<gene>
    <name evidence="2" type="ORF">SAMN05661091_5592</name>
</gene>
<protein>
    <submittedName>
        <fullName evidence="2">Glycosyl hydrolases family 38 N-terminal domain-containing protein</fullName>
    </submittedName>
</protein>
<accession>A0A1X7HTX3</accession>
<sequence>MSIPTKGDHKPARPWTIYVIHHSHTDIGYTERQERIEQYHIDFIRQALSIIEAARSGDKPEWKPFRWTCETFWAVEQFLKVASPLEKEAFQQAVIRGDIELSGTYLNMTELPDLDLLLRNHSKAQQYAKSFDHHIDSAMTADINGYSWGYATSLLENDVQHLFSCIHTHHGMYPLGRKQTPFWWEAPDGGKLLVWNGEHYMFGNELGFCPNALGKYIIKDELQHTLSEPEDRHNEVATLRINRYLWNLEQEQYPYSFIPVMVSGLGTDNASPNAEIAEWITQWNEQFGDQIKIKLATLSEFFATLKQEDLSSLPVHRGDWPDWWSDGVASTALHTGIYRDAQRTLRKAKRLVQQDEMVNTADIDAASEALTMYAEHTWGYHSSVYEPWHPQVQMLEVRKQAYAAEASKRAYRLLDQALVARHGALLSPNRPLRYEVINTEPAAATLQVTLPLDGWETTILKGDFELIDESTGDALPYQISHKHTIVTELTLLPNEARILHINVLRQQGMKSSRNSMVTACNIKPVSCEGVDDIWEPSSSTNPIMVDSCSMESETMRIEWKINEGITAWIDKRLSTDLLDTNRKHAPFTPVYEVTPVQDEHNPSQVCSARSRMGRNRKGVNVQRDAGRLTRVQVLDNGPLFATVEFVFEVKGLSYYALTLKMFANQPRVEVSVRLHKESVWLPENVYVALPFSMGTEAELYVEKAGCLVRPWADQLPGSCLDYTCIQEGLLWHSAEGDETLILSMPDTPLLQLGTLDHSHRQLHTQQTGNSAPSTYAWILTNYWETNFKATLGGFYEFRYAIDRLQHTTPEQAVGALHASTGQFTVHRIKLK</sequence>
<evidence type="ECO:0000313" key="3">
    <source>
        <dbReference type="Proteomes" id="UP000192940"/>
    </source>
</evidence>
<dbReference type="AlphaFoldDB" id="A0A1X7HTX3"/>
<dbReference type="EMBL" id="LT840184">
    <property type="protein sequence ID" value="SMF91839.1"/>
    <property type="molecule type" value="Genomic_DNA"/>
</dbReference>
<dbReference type="InterPro" id="IPR000602">
    <property type="entry name" value="Glyco_hydro_38_N"/>
</dbReference>
<keyword evidence="3" id="KW-1185">Reference proteome</keyword>
<evidence type="ECO:0000259" key="1">
    <source>
        <dbReference type="Pfam" id="PF01074"/>
    </source>
</evidence>
<organism evidence="2 3">
    <name type="scientific">Paenibacillus uliginis N3/975</name>
    <dbReference type="NCBI Taxonomy" id="1313296"/>
    <lineage>
        <taxon>Bacteria</taxon>
        <taxon>Bacillati</taxon>
        <taxon>Bacillota</taxon>
        <taxon>Bacilli</taxon>
        <taxon>Bacillales</taxon>
        <taxon>Paenibacillaceae</taxon>
        <taxon>Paenibacillus</taxon>
    </lineage>
</organism>
<dbReference type="InterPro" id="IPR011330">
    <property type="entry name" value="Glyco_hydro/deAcase_b/a-brl"/>
</dbReference>
<dbReference type="CDD" id="cd10791">
    <property type="entry name" value="GH38N_AMII_like_1"/>
    <property type="match status" value="1"/>
</dbReference>
<dbReference type="GO" id="GO:0004559">
    <property type="term" value="F:alpha-mannosidase activity"/>
    <property type="evidence" value="ECO:0007669"/>
    <property type="project" value="InterPro"/>
</dbReference>
<dbReference type="Proteomes" id="UP000192940">
    <property type="component" value="Chromosome I"/>
</dbReference>
<reference evidence="3" key="1">
    <citation type="submission" date="2017-04" db="EMBL/GenBank/DDBJ databases">
        <authorList>
            <person name="Varghese N."/>
            <person name="Submissions S."/>
        </authorList>
    </citation>
    <scope>NUCLEOTIDE SEQUENCE [LARGE SCALE GENOMIC DNA]</scope>
    <source>
        <strain evidence="3">N3/975</strain>
    </source>
</reference>
<dbReference type="RefSeq" id="WP_208916182.1">
    <property type="nucleotide sequence ID" value="NZ_LT840184.1"/>
</dbReference>
<dbReference type="STRING" id="1313296.SAMN05661091_5592"/>
<dbReference type="GO" id="GO:0006013">
    <property type="term" value="P:mannose metabolic process"/>
    <property type="evidence" value="ECO:0007669"/>
    <property type="project" value="InterPro"/>
</dbReference>
<dbReference type="InterPro" id="IPR027291">
    <property type="entry name" value="Glyco_hydro_38_N_sf"/>
</dbReference>
<evidence type="ECO:0000313" key="2">
    <source>
        <dbReference type="EMBL" id="SMF91839.1"/>
    </source>
</evidence>
<dbReference type="Pfam" id="PF01074">
    <property type="entry name" value="Glyco_hydro_38N"/>
    <property type="match status" value="1"/>
</dbReference>
<name>A0A1X7HTX3_9BACL</name>